<protein>
    <submittedName>
        <fullName evidence="1">Uncharacterized protein</fullName>
    </submittedName>
</protein>
<gene>
    <name evidence="1" type="ORF">CDAR_448831</name>
</gene>
<dbReference type="Proteomes" id="UP001054837">
    <property type="component" value="Unassembled WGS sequence"/>
</dbReference>
<dbReference type="EMBL" id="BPLQ01014439">
    <property type="protein sequence ID" value="GIY79707.1"/>
    <property type="molecule type" value="Genomic_DNA"/>
</dbReference>
<accession>A0AAV4WA92</accession>
<feature type="non-terminal residue" evidence="1">
    <location>
        <position position="1"/>
    </location>
</feature>
<sequence>LLVGGPPIRFRRKNTCKECGQQNFIETYPGKLQFRITIALWKNFAPPRPTPIPFPFSTFRNEISQAIDSFWNRRISPQPDIQ</sequence>
<organism evidence="1 2">
    <name type="scientific">Caerostris darwini</name>
    <dbReference type="NCBI Taxonomy" id="1538125"/>
    <lineage>
        <taxon>Eukaryota</taxon>
        <taxon>Metazoa</taxon>
        <taxon>Ecdysozoa</taxon>
        <taxon>Arthropoda</taxon>
        <taxon>Chelicerata</taxon>
        <taxon>Arachnida</taxon>
        <taxon>Araneae</taxon>
        <taxon>Araneomorphae</taxon>
        <taxon>Entelegynae</taxon>
        <taxon>Araneoidea</taxon>
        <taxon>Araneidae</taxon>
        <taxon>Caerostris</taxon>
    </lineage>
</organism>
<dbReference type="AlphaFoldDB" id="A0AAV4WA92"/>
<proteinExistence type="predicted"/>
<reference evidence="1 2" key="1">
    <citation type="submission" date="2021-06" db="EMBL/GenBank/DDBJ databases">
        <title>Caerostris darwini draft genome.</title>
        <authorList>
            <person name="Kono N."/>
            <person name="Arakawa K."/>
        </authorList>
    </citation>
    <scope>NUCLEOTIDE SEQUENCE [LARGE SCALE GENOMIC DNA]</scope>
</reference>
<comment type="caution">
    <text evidence="1">The sequence shown here is derived from an EMBL/GenBank/DDBJ whole genome shotgun (WGS) entry which is preliminary data.</text>
</comment>
<evidence type="ECO:0000313" key="1">
    <source>
        <dbReference type="EMBL" id="GIY79707.1"/>
    </source>
</evidence>
<keyword evidence="2" id="KW-1185">Reference proteome</keyword>
<evidence type="ECO:0000313" key="2">
    <source>
        <dbReference type="Proteomes" id="UP001054837"/>
    </source>
</evidence>
<name>A0AAV4WA92_9ARAC</name>